<name>A0A9W6YPB4_9STRA</name>
<proteinExistence type="predicted"/>
<gene>
    <name evidence="2" type="ORF">Pfra01_002999600</name>
</gene>
<dbReference type="AlphaFoldDB" id="A0A9W6YPB4"/>
<evidence type="ECO:0000313" key="2">
    <source>
        <dbReference type="EMBL" id="GMG17060.1"/>
    </source>
</evidence>
<reference evidence="2" key="1">
    <citation type="submission" date="2023-04" db="EMBL/GenBank/DDBJ databases">
        <title>Phytophthora fragariaefolia NBRC 109709.</title>
        <authorList>
            <person name="Ichikawa N."/>
            <person name="Sato H."/>
            <person name="Tonouchi N."/>
        </authorList>
    </citation>
    <scope>NUCLEOTIDE SEQUENCE</scope>
    <source>
        <strain evidence="2">NBRC 109709</strain>
    </source>
</reference>
<sequence>METRGQAVQRQLALANGPVHPTDERNEPVEATMAEMDERIGQTHTAGVGSVQELAQQTVAAVANLQQQLPPVQVPSASSRQHQDVEMAAATRQLRKMETKPPTFEGDIDGVKLNIFIFQFESYFTFKGYDLAVDDTVVGLELGQCARKNATTWYETFHGNEDLECHEGIHGEKLLGA</sequence>
<protein>
    <submittedName>
        <fullName evidence="2">Unnamed protein product</fullName>
    </submittedName>
</protein>
<comment type="caution">
    <text evidence="2">The sequence shown here is derived from an EMBL/GenBank/DDBJ whole genome shotgun (WGS) entry which is preliminary data.</text>
</comment>
<accession>A0A9W6YPB4</accession>
<keyword evidence="3" id="KW-1185">Reference proteome</keyword>
<evidence type="ECO:0000256" key="1">
    <source>
        <dbReference type="SAM" id="MobiDB-lite"/>
    </source>
</evidence>
<dbReference type="Proteomes" id="UP001165121">
    <property type="component" value="Unassembled WGS sequence"/>
</dbReference>
<dbReference type="OrthoDB" id="127793at2759"/>
<evidence type="ECO:0000313" key="3">
    <source>
        <dbReference type="Proteomes" id="UP001165121"/>
    </source>
</evidence>
<dbReference type="EMBL" id="BSXT01018975">
    <property type="protein sequence ID" value="GMG17060.1"/>
    <property type="molecule type" value="Genomic_DNA"/>
</dbReference>
<organism evidence="2 3">
    <name type="scientific">Phytophthora fragariaefolia</name>
    <dbReference type="NCBI Taxonomy" id="1490495"/>
    <lineage>
        <taxon>Eukaryota</taxon>
        <taxon>Sar</taxon>
        <taxon>Stramenopiles</taxon>
        <taxon>Oomycota</taxon>
        <taxon>Peronosporomycetes</taxon>
        <taxon>Peronosporales</taxon>
        <taxon>Peronosporaceae</taxon>
        <taxon>Phytophthora</taxon>
    </lineage>
</organism>
<feature type="region of interest" description="Disordered" evidence="1">
    <location>
        <begin position="1"/>
        <end position="25"/>
    </location>
</feature>